<reference evidence="2 4" key="2">
    <citation type="submission" date="2020-05" db="EMBL/GenBank/DDBJ databases">
        <authorList>
            <person name="Campoy J."/>
            <person name="Schneeberger K."/>
            <person name="Spophaly S."/>
        </authorList>
    </citation>
    <scope>NUCLEOTIDE SEQUENCE [LARGE SCALE GENOMIC DNA]</scope>
    <source>
        <strain evidence="2">PruArmRojPasFocal</strain>
    </source>
</reference>
<sequence length="94" mass="10127">MEFSKLGLGMWPNSRIEQPSLSWEPGSLPPNVAAAVNGVALCGTLAGQLVFGWLGDKLGRKGAYGQGRSHTRTSVVPGPHSSFDMYPHLLCRIY</sequence>
<reference evidence="5" key="1">
    <citation type="journal article" date="2020" name="Genome Biol.">
        <title>Gamete binning: chromosome-level and haplotype-resolved genome assembly enabled by high-throughput single-cell sequencing of gamete genomes.</title>
        <authorList>
            <person name="Campoy J.A."/>
            <person name="Sun H."/>
            <person name="Goel M."/>
            <person name="Jiao W.-B."/>
            <person name="Folz-Donahue K."/>
            <person name="Wang N."/>
            <person name="Rubio M."/>
            <person name="Liu C."/>
            <person name="Kukat C."/>
            <person name="Ruiz D."/>
            <person name="Huettel B."/>
            <person name="Schneeberger K."/>
        </authorList>
    </citation>
    <scope>NUCLEOTIDE SEQUENCE [LARGE SCALE GENOMIC DNA]</scope>
    <source>
        <strain evidence="5">cv. Rojo Pasion</strain>
    </source>
</reference>
<dbReference type="AlphaFoldDB" id="A0A6J5TU79"/>
<keyword evidence="5" id="KW-1185">Reference proteome</keyword>
<accession>A0A6J5TU79</accession>
<proteinExistence type="predicted"/>
<dbReference type="Gene3D" id="1.20.1250.20">
    <property type="entry name" value="MFS general substrate transporter like domains"/>
    <property type="match status" value="1"/>
</dbReference>
<organism evidence="2 4">
    <name type="scientific">Prunus armeniaca</name>
    <name type="common">Apricot</name>
    <name type="synonym">Armeniaca vulgaris</name>
    <dbReference type="NCBI Taxonomy" id="36596"/>
    <lineage>
        <taxon>Eukaryota</taxon>
        <taxon>Viridiplantae</taxon>
        <taxon>Streptophyta</taxon>
        <taxon>Embryophyta</taxon>
        <taxon>Tracheophyta</taxon>
        <taxon>Spermatophyta</taxon>
        <taxon>Magnoliopsida</taxon>
        <taxon>eudicotyledons</taxon>
        <taxon>Gunneridae</taxon>
        <taxon>Pentapetalae</taxon>
        <taxon>rosids</taxon>
        <taxon>fabids</taxon>
        <taxon>Rosales</taxon>
        <taxon>Rosaceae</taxon>
        <taxon>Amygdaloideae</taxon>
        <taxon>Amygdaleae</taxon>
        <taxon>Prunus</taxon>
    </lineage>
</organism>
<feature type="transmembrane region" description="Helical" evidence="1">
    <location>
        <begin position="32"/>
        <end position="54"/>
    </location>
</feature>
<dbReference type="InterPro" id="IPR036259">
    <property type="entry name" value="MFS_trans_sf"/>
</dbReference>
<evidence type="ECO:0000256" key="1">
    <source>
        <dbReference type="SAM" id="Phobius"/>
    </source>
</evidence>
<gene>
    <name evidence="2" type="ORF">CURHAP_LOCUS9504</name>
    <name evidence="3" type="ORF">ORAREDHAP_LOCUS9392</name>
</gene>
<keyword evidence="1" id="KW-0812">Transmembrane</keyword>
<dbReference type="Proteomes" id="UP000507222">
    <property type="component" value="Unassembled WGS sequence"/>
</dbReference>
<dbReference type="OrthoDB" id="1425015at2759"/>
<keyword evidence="1" id="KW-1133">Transmembrane helix</keyword>
<keyword evidence="1" id="KW-0472">Membrane</keyword>
<evidence type="ECO:0000313" key="2">
    <source>
        <dbReference type="EMBL" id="CAB4266964.1"/>
    </source>
</evidence>
<evidence type="ECO:0008006" key="6">
    <source>
        <dbReference type="Google" id="ProtNLM"/>
    </source>
</evidence>
<evidence type="ECO:0000313" key="4">
    <source>
        <dbReference type="Proteomes" id="UP000507222"/>
    </source>
</evidence>
<dbReference type="EMBL" id="CAEKDK010000001">
    <property type="protein sequence ID" value="CAB4266964.1"/>
    <property type="molecule type" value="Genomic_DNA"/>
</dbReference>
<dbReference type="EMBL" id="CAEKKB010000001">
    <property type="protein sequence ID" value="CAB4297457.1"/>
    <property type="molecule type" value="Genomic_DNA"/>
</dbReference>
<evidence type="ECO:0000313" key="5">
    <source>
        <dbReference type="Proteomes" id="UP000507245"/>
    </source>
</evidence>
<name>A0A6J5TU79_PRUAR</name>
<dbReference type="SUPFAM" id="SSF103473">
    <property type="entry name" value="MFS general substrate transporter"/>
    <property type="match status" value="1"/>
</dbReference>
<evidence type="ECO:0000313" key="3">
    <source>
        <dbReference type="EMBL" id="CAB4297457.1"/>
    </source>
</evidence>
<protein>
    <recommendedName>
        <fullName evidence="6">Major facilitator superfamily (MFS) profile domain-containing protein</fullName>
    </recommendedName>
</protein>
<dbReference type="Proteomes" id="UP000507245">
    <property type="component" value="Unassembled WGS sequence"/>
</dbReference>